<comment type="similarity">
    <text evidence="2 7">Belongs to the major facilitator superfamily. Sugar transporter (TC 2.A.1.1) family.</text>
</comment>
<evidence type="ECO:0000256" key="1">
    <source>
        <dbReference type="ARBA" id="ARBA00004141"/>
    </source>
</evidence>
<feature type="transmembrane region" description="Helical" evidence="8">
    <location>
        <begin position="349"/>
        <end position="368"/>
    </location>
</feature>
<proteinExistence type="inferred from homology"/>
<feature type="transmembrane region" description="Helical" evidence="8">
    <location>
        <begin position="190"/>
        <end position="213"/>
    </location>
</feature>
<dbReference type="InterPro" id="IPR003663">
    <property type="entry name" value="Sugar/inositol_transpt"/>
</dbReference>
<reference evidence="11" key="1">
    <citation type="journal article" date="2014" name="Genome Announc.">
        <title>Draft genome sequence of the formaldehyde-resistant fungus Byssochlamys spectabilis No. 5 (anamorph Paecilomyces variotii No. 5) (NBRC109023).</title>
        <authorList>
            <person name="Oka T."/>
            <person name="Ekino K."/>
            <person name="Fukuda K."/>
            <person name="Nomura Y."/>
        </authorList>
    </citation>
    <scope>NUCLEOTIDE SEQUENCE [LARGE SCALE GENOMIC DNA]</scope>
    <source>
        <strain evidence="11">No. 5 / NBRC 109023</strain>
    </source>
</reference>
<accession>V5I2B2</accession>
<feature type="transmembrane region" description="Helical" evidence="8">
    <location>
        <begin position="283"/>
        <end position="305"/>
    </location>
</feature>
<keyword evidence="3 7" id="KW-0813">Transport</keyword>
<evidence type="ECO:0000256" key="4">
    <source>
        <dbReference type="ARBA" id="ARBA00022692"/>
    </source>
</evidence>
<feature type="transmembrane region" description="Helical" evidence="8">
    <location>
        <begin position="447"/>
        <end position="469"/>
    </location>
</feature>
<gene>
    <name evidence="10" type="ORF">PVAR5_5673</name>
</gene>
<sequence length="546" mass="60140">MANEDTRHISRLVPRSSKLLVALLIGAYIWLRWFDDVPTIPEFCLGSTSDCLRNGLNILPSYTDYFHLTSVTTALNTSIVMVGNALAGTVNGILCDRIGRRSTLLVAAVIAIIGIVLQSAAANIAMFIVARCVIGFGTGISAAAAPTYLAETVPYEWRAFTLGLFFDFWYVGALLAAGITYGTAKIESTWAWRIPSILQALFSVICIAILPFIPESPRWLVYQDRHQEAREALAATHSNGNLCDTAVLVELKEITDTIEWEKNHGEKLSMLQTVKSKSSRKRLLLSTSVAVFSMLSGNNIISFYLGDMLDHAGVTNSTTQLEINIILNCFCLVTSIIGSLFAERLGRRFLAISSTIFVTIFIFIIGALTKVYGSSTNLSGIYGTVASIFLFQGSYSFGWTPLTVMYPPEVLNYSIRANGMGIYTIFASGMGLLVTFAFPIALDQIGWKIYVINGAWDVLELLFVIFFWIETKGKTLEEIDQVIDGVKHSDMPDLDVLKRGDGIEEATTEALEGRELVRESVDQTIDAGQKGSKLDYKESTMERTNM</sequence>
<dbReference type="SUPFAM" id="SSF103473">
    <property type="entry name" value="MFS general substrate transporter"/>
    <property type="match status" value="1"/>
</dbReference>
<dbReference type="GO" id="GO:0005351">
    <property type="term" value="F:carbohydrate:proton symporter activity"/>
    <property type="evidence" value="ECO:0007669"/>
    <property type="project" value="TreeGrafter"/>
</dbReference>
<keyword evidence="5 8" id="KW-1133">Transmembrane helix</keyword>
<keyword evidence="4 8" id="KW-0812">Transmembrane</keyword>
<evidence type="ECO:0000256" key="7">
    <source>
        <dbReference type="RuleBase" id="RU003346"/>
    </source>
</evidence>
<feature type="transmembrane region" description="Helical" evidence="8">
    <location>
        <begin position="420"/>
        <end position="441"/>
    </location>
</feature>
<evidence type="ECO:0000259" key="9">
    <source>
        <dbReference type="PROSITE" id="PS50850"/>
    </source>
</evidence>
<dbReference type="PANTHER" id="PTHR48022">
    <property type="entry name" value="PLASTIDIC GLUCOSE TRANSPORTER 4"/>
    <property type="match status" value="1"/>
</dbReference>
<dbReference type="HOGENOM" id="CLU_001265_30_13_1"/>
<feature type="transmembrane region" description="Helical" evidence="8">
    <location>
        <begin position="128"/>
        <end position="150"/>
    </location>
</feature>
<name>V5I2B2_BYSSN</name>
<dbReference type="PRINTS" id="PR00171">
    <property type="entry name" value="SUGRTRNSPORT"/>
</dbReference>
<dbReference type="InParanoid" id="V5I2B2"/>
<feature type="transmembrane region" description="Helical" evidence="8">
    <location>
        <begin position="12"/>
        <end position="31"/>
    </location>
</feature>
<dbReference type="InterPro" id="IPR005829">
    <property type="entry name" value="Sugar_transporter_CS"/>
</dbReference>
<dbReference type="FunFam" id="1.20.1250.20:FF:000134">
    <property type="entry name" value="MFS sugar transporter protein"/>
    <property type="match status" value="1"/>
</dbReference>
<dbReference type="InterPro" id="IPR005828">
    <property type="entry name" value="MFS_sugar_transport-like"/>
</dbReference>
<dbReference type="PANTHER" id="PTHR48022:SF31">
    <property type="entry name" value="HEXOSE TRANSPORTER"/>
    <property type="match status" value="1"/>
</dbReference>
<dbReference type="PROSITE" id="PS50850">
    <property type="entry name" value="MFS"/>
    <property type="match status" value="1"/>
</dbReference>
<keyword evidence="11" id="KW-1185">Reference proteome</keyword>
<dbReference type="InterPro" id="IPR050360">
    <property type="entry name" value="MFS_Sugar_Transporters"/>
</dbReference>
<feature type="transmembrane region" description="Helical" evidence="8">
    <location>
        <begin position="325"/>
        <end position="342"/>
    </location>
</feature>
<organism evidence="10 11">
    <name type="scientific">Byssochlamys spectabilis (strain No. 5 / NBRC 109023)</name>
    <name type="common">Paecilomyces variotii</name>
    <dbReference type="NCBI Taxonomy" id="1356009"/>
    <lineage>
        <taxon>Eukaryota</taxon>
        <taxon>Fungi</taxon>
        <taxon>Dikarya</taxon>
        <taxon>Ascomycota</taxon>
        <taxon>Pezizomycotina</taxon>
        <taxon>Eurotiomycetes</taxon>
        <taxon>Eurotiomycetidae</taxon>
        <taxon>Eurotiales</taxon>
        <taxon>Thermoascaceae</taxon>
        <taxon>Paecilomyces</taxon>
    </lineage>
</organism>
<dbReference type="EMBL" id="BAUL01000182">
    <property type="protein sequence ID" value="GAD97005.1"/>
    <property type="molecule type" value="Genomic_DNA"/>
</dbReference>
<feature type="transmembrane region" description="Helical" evidence="8">
    <location>
        <begin position="102"/>
        <end position="122"/>
    </location>
</feature>
<evidence type="ECO:0000256" key="3">
    <source>
        <dbReference type="ARBA" id="ARBA00022448"/>
    </source>
</evidence>
<dbReference type="InterPro" id="IPR020846">
    <property type="entry name" value="MFS_dom"/>
</dbReference>
<dbReference type="InterPro" id="IPR036259">
    <property type="entry name" value="MFS_trans_sf"/>
</dbReference>
<feature type="transmembrane region" description="Helical" evidence="8">
    <location>
        <begin position="380"/>
        <end position="399"/>
    </location>
</feature>
<keyword evidence="6 8" id="KW-0472">Membrane</keyword>
<feature type="transmembrane region" description="Helical" evidence="8">
    <location>
        <begin position="65"/>
        <end position="90"/>
    </location>
</feature>
<dbReference type="OrthoDB" id="4540492at2759"/>
<evidence type="ECO:0000256" key="6">
    <source>
        <dbReference type="ARBA" id="ARBA00023136"/>
    </source>
</evidence>
<feature type="transmembrane region" description="Helical" evidence="8">
    <location>
        <begin position="162"/>
        <end position="184"/>
    </location>
</feature>
<dbReference type="Proteomes" id="UP000018001">
    <property type="component" value="Unassembled WGS sequence"/>
</dbReference>
<dbReference type="Pfam" id="PF00083">
    <property type="entry name" value="Sugar_tr"/>
    <property type="match status" value="1"/>
</dbReference>
<dbReference type="GO" id="GO:0016020">
    <property type="term" value="C:membrane"/>
    <property type="evidence" value="ECO:0007669"/>
    <property type="project" value="UniProtKB-SubCell"/>
</dbReference>
<evidence type="ECO:0000313" key="10">
    <source>
        <dbReference type="EMBL" id="GAD97005.1"/>
    </source>
</evidence>
<comment type="subcellular location">
    <subcellularLocation>
        <location evidence="1">Membrane</location>
        <topology evidence="1">Multi-pass membrane protein</topology>
    </subcellularLocation>
</comment>
<dbReference type="PROSITE" id="PS00217">
    <property type="entry name" value="SUGAR_TRANSPORT_2"/>
    <property type="match status" value="1"/>
</dbReference>
<dbReference type="NCBIfam" id="TIGR00879">
    <property type="entry name" value="SP"/>
    <property type="match status" value="1"/>
</dbReference>
<dbReference type="AlphaFoldDB" id="V5I2B2"/>
<evidence type="ECO:0000256" key="5">
    <source>
        <dbReference type="ARBA" id="ARBA00022989"/>
    </source>
</evidence>
<comment type="caution">
    <text evidence="10">The sequence shown here is derived from an EMBL/GenBank/DDBJ whole genome shotgun (WGS) entry which is preliminary data.</text>
</comment>
<dbReference type="eggNOG" id="KOG0254">
    <property type="taxonomic scope" value="Eukaryota"/>
</dbReference>
<feature type="domain" description="Major facilitator superfamily (MFS) profile" evidence="9">
    <location>
        <begin position="19"/>
        <end position="472"/>
    </location>
</feature>
<evidence type="ECO:0000313" key="11">
    <source>
        <dbReference type="Proteomes" id="UP000018001"/>
    </source>
</evidence>
<dbReference type="PROSITE" id="PS00216">
    <property type="entry name" value="SUGAR_TRANSPORT_1"/>
    <property type="match status" value="1"/>
</dbReference>
<dbReference type="Gene3D" id="1.20.1250.20">
    <property type="entry name" value="MFS general substrate transporter like domains"/>
    <property type="match status" value="1"/>
</dbReference>
<evidence type="ECO:0000256" key="8">
    <source>
        <dbReference type="SAM" id="Phobius"/>
    </source>
</evidence>
<protein>
    <recommendedName>
        <fullName evidence="9">Major facilitator superfamily (MFS) profile domain-containing protein</fullName>
    </recommendedName>
</protein>
<evidence type="ECO:0000256" key="2">
    <source>
        <dbReference type="ARBA" id="ARBA00010992"/>
    </source>
</evidence>